<reference evidence="10" key="1">
    <citation type="submission" date="2022-01" db="EMBL/GenBank/DDBJ databases">
        <title>Corynebacterium sp. nov isolated from isolated from the feces of the greater white-fronted geese (Anser albifrons) at Poyang Lake, PR China.</title>
        <authorList>
            <person name="Liu Q."/>
        </authorList>
    </citation>
    <scope>NUCLEOTIDE SEQUENCE</scope>
    <source>
        <strain evidence="10">JCM 32435</strain>
    </source>
</reference>
<evidence type="ECO:0000256" key="5">
    <source>
        <dbReference type="ARBA" id="ARBA00022793"/>
    </source>
</evidence>
<proteinExistence type="predicted"/>
<keyword evidence="11" id="KW-1185">Reference proteome</keyword>
<keyword evidence="7" id="KW-0057">Aromatic amino acid biosynthesis</keyword>
<dbReference type="InterPro" id="IPR045186">
    <property type="entry name" value="Indole-3-glycerol_P_synth"/>
</dbReference>
<name>A0A9X1U0C6_9CORY</name>
<dbReference type="GO" id="GO:0004640">
    <property type="term" value="F:phosphoribosylanthranilate isomerase activity"/>
    <property type="evidence" value="ECO:0007669"/>
    <property type="project" value="TreeGrafter"/>
</dbReference>
<comment type="catalytic activity">
    <reaction evidence="1">
        <text>1-(2-carboxyphenylamino)-1-deoxy-D-ribulose 5-phosphate + H(+) = (1S,2R)-1-C-(indol-3-yl)glycerol 3-phosphate + CO2 + H2O</text>
        <dbReference type="Rhea" id="RHEA:23476"/>
        <dbReference type="ChEBI" id="CHEBI:15377"/>
        <dbReference type="ChEBI" id="CHEBI:15378"/>
        <dbReference type="ChEBI" id="CHEBI:16526"/>
        <dbReference type="ChEBI" id="CHEBI:58613"/>
        <dbReference type="ChEBI" id="CHEBI:58866"/>
        <dbReference type="EC" id="4.1.1.48"/>
    </reaction>
</comment>
<dbReference type="InterPro" id="IPR013798">
    <property type="entry name" value="Indole-3-glycerol_P_synth_dom"/>
</dbReference>
<evidence type="ECO:0000256" key="2">
    <source>
        <dbReference type="ARBA" id="ARBA00004696"/>
    </source>
</evidence>
<dbReference type="InterPro" id="IPR011060">
    <property type="entry name" value="RibuloseP-bd_barrel"/>
</dbReference>
<gene>
    <name evidence="10" type="ORF">L1O03_03950</name>
</gene>
<dbReference type="SUPFAM" id="SSF51366">
    <property type="entry name" value="Ribulose-phoshate binding barrel"/>
    <property type="match status" value="1"/>
</dbReference>
<evidence type="ECO:0000256" key="4">
    <source>
        <dbReference type="ARBA" id="ARBA00022605"/>
    </source>
</evidence>
<keyword evidence="8" id="KW-0456">Lyase</keyword>
<dbReference type="EMBL" id="JAKGSI010000002">
    <property type="protein sequence ID" value="MCF4006333.1"/>
    <property type="molecule type" value="Genomic_DNA"/>
</dbReference>
<comment type="caution">
    <text evidence="10">The sequence shown here is derived from an EMBL/GenBank/DDBJ whole genome shotgun (WGS) entry which is preliminary data.</text>
</comment>
<evidence type="ECO:0000313" key="11">
    <source>
        <dbReference type="Proteomes" id="UP001139336"/>
    </source>
</evidence>
<dbReference type="AlphaFoldDB" id="A0A9X1U0C6"/>
<dbReference type="GO" id="GO:0000162">
    <property type="term" value="P:L-tryptophan biosynthetic process"/>
    <property type="evidence" value="ECO:0007669"/>
    <property type="project" value="UniProtKB-KW"/>
</dbReference>
<evidence type="ECO:0000256" key="7">
    <source>
        <dbReference type="ARBA" id="ARBA00023141"/>
    </source>
</evidence>
<organism evidence="10 11">
    <name type="scientific">Corynebacterium uropygiale</name>
    <dbReference type="NCBI Taxonomy" id="1775911"/>
    <lineage>
        <taxon>Bacteria</taxon>
        <taxon>Bacillati</taxon>
        <taxon>Actinomycetota</taxon>
        <taxon>Actinomycetes</taxon>
        <taxon>Mycobacteriales</taxon>
        <taxon>Corynebacteriaceae</taxon>
        <taxon>Corynebacterium</taxon>
    </lineage>
</organism>
<dbReference type="PANTHER" id="PTHR22854:SF2">
    <property type="entry name" value="INDOLE-3-GLYCEROL-PHOSPHATE SYNTHASE"/>
    <property type="match status" value="1"/>
</dbReference>
<evidence type="ECO:0000256" key="6">
    <source>
        <dbReference type="ARBA" id="ARBA00022822"/>
    </source>
</evidence>
<keyword evidence="6" id="KW-0822">Tryptophan biosynthesis</keyword>
<dbReference type="Proteomes" id="UP001139336">
    <property type="component" value="Unassembled WGS sequence"/>
</dbReference>
<evidence type="ECO:0000259" key="9">
    <source>
        <dbReference type="Pfam" id="PF00218"/>
    </source>
</evidence>
<dbReference type="PANTHER" id="PTHR22854">
    <property type="entry name" value="TRYPTOPHAN BIOSYNTHESIS PROTEIN"/>
    <property type="match status" value="1"/>
</dbReference>
<dbReference type="EC" id="4.1.1.48" evidence="3"/>
<dbReference type="InterPro" id="IPR013785">
    <property type="entry name" value="Aldolase_TIM"/>
</dbReference>
<protein>
    <recommendedName>
        <fullName evidence="3">indole-3-glycerol-phosphate synthase</fullName>
        <ecNumber evidence="3">4.1.1.48</ecNumber>
    </recommendedName>
</protein>
<evidence type="ECO:0000256" key="1">
    <source>
        <dbReference type="ARBA" id="ARBA00001633"/>
    </source>
</evidence>
<feature type="domain" description="Indole-3-glycerol phosphate synthase" evidence="9">
    <location>
        <begin position="8"/>
        <end position="244"/>
    </location>
</feature>
<sequence>MAPVIVDYVLAQVRRRVALREAQLPFADIKVRAAAAPAPRDPFPALLSPGCSVITELPGCIPPGDSRWEMTSIADVARECEAHGAALLSCHTDMPAFCSTCEDMAAAKRAVDIPMICRDPIVDPYQLHEAKLYGADVVSIPVGLLGQHHVESLVDRAQSLGLTPLLEVRDTQSAHHALRLGAGMVGLNPQGWVCSRRDPGLVVRVAPMLHEAGVPFIMLSGVKTESDLILHARQHAHGVLVSAARCAQHTPGSLTRAMVTASQHPLAG</sequence>
<comment type="pathway">
    <text evidence="2">Amino-acid biosynthesis; L-tryptophan biosynthesis; L-tryptophan from chorismate: step 4/5.</text>
</comment>
<dbReference type="GO" id="GO:0004425">
    <property type="term" value="F:indole-3-glycerol-phosphate synthase activity"/>
    <property type="evidence" value="ECO:0007669"/>
    <property type="project" value="UniProtKB-EC"/>
</dbReference>
<keyword evidence="4" id="KW-0028">Amino-acid biosynthesis</keyword>
<evidence type="ECO:0000256" key="8">
    <source>
        <dbReference type="ARBA" id="ARBA00023239"/>
    </source>
</evidence>
<dbReference type="Pfam" id="PF00218">
    <property type="entry name" value="IGPS"/>
    <property type="match status" value="1"/>
</dbReference>
<evidence type="ECO:0000256" key="3">
    <source>
        <dbReference type="ARBA" id="ARBA00012362"/>
    </source>
</evidence>
<keyword evidence="5" id="KW-0210">Decarboxylase</keyword>
<dbReference type="RefSeq" id="WP_236118142.1">
    <property type="nucleotide sequence ID" value="NZ_JAKGSI010000002.1"/>
</dbReference>
<evidence type="ECO:0000313" key="10">
    <source>
        <dbReference type="EMBL" id="MCF4006333.1"/>
    </source>
</evidence>
<accession>A0A9X1U0C6</accession>
<dbReference type="Gene3D" id="3.20.20.70">
    <property type="entry name" value="Aldolase class I"/>
    <property type="match status" value="1"/>
</dbReference>